<evidence type="ECO:0000313" key="2">
    <source>
        <dbReference type="EMBL" id="OUN44144.1"/>
    </source>
</evidence>
<name>A0A1Y3U5U3_9ACTN</name>
<dbReference type="STRING" id="1118060.GCA_000311845_01645"/>
<accession>A0A1Y3U5U3</accession>
<dbReference type="Gene3D" id="1.25.40.10">
    <property type="entry name" value="Tetratricopeptide repeat domain"/>
    <property type="match status" value="1"/>
</dbReference>
<dbReference type="InterPro" id="IPR011990">
    <property type="entry name" value="TPR-like_helical_dom_sf"/>
</dbReference>
<dbReference type="AlphaFoldDB" id="A0A1Y3U5U3"/>
<dbReference type="Proteomes" id="UP000196560">
    <property type="component" value="Unassembled WGS sequence"/>
</dbReference>
<dbReference type="SUPFAM" id="SSF48452">
    <property type="entry name" value="TPR-like"/>
    <property type="match status" value="1"/>
</dbReference>
<dbReference type="RefSeq" id="WP_087185883.1">
    <property type="nucleotide sequence ID" value="NZ_NFHO01000002.1"/>
</dbReference>
<keyword evidence="3" id="KW-1185">Reference proteome</keyword>
<gene>
    <name evidence="2" type="ORF">B5G21_02445</name>
</gene>
<reference evidence="3" key="1">
    <citation type="submission" date="2017-04" db="EMBL/GenBank/DDBJ databases">
        <title>Function of individual gut microbiota members based on whole genome sequencing of pure cultures obtained from chicken caecum.</title>
        <authorList>
            <person name="Medvecky M."/>
            <person name="Cejkova D."/>
            <person name="Polansky O."/>
            <person name="Karasova D."/>
            <person name="Kubasova T."/>
            <person name="Cizek A."/>
            <person name="Rychlik I."/>
        </authorList>
    </citation>
    <scope>NUCLEOTIDE SEQUENCE [LARGE SCALE GENOMIC DNA]</scope>
    <source>
        <strain evidence="3">An70</strain>
    </source>
</reference>
<evidence type="ECO:0000256" key="1">
    <source>
        <dbReference type="SAM" id="MobiDB-lite"/>
    </source>
</evidence>
<organism evidence="2 3">
    <name type="scientific">Enorma massiliensis</name>
    <dbReference type="NCBI Taxonomy" id="1472761"/>
    <lineage>
        <taxon>Bacteria</taxon>
        <taxon>Bacillati</taxon>
        <taxon>Actinomycetota</taxon>
        <taxon>Coriobacteriia</taxon>
        <taxon>Coriobacteriales</taxon>
        <taxon>Coriobacteriaceae</taxon>
        <taxon>Enorma</taxon>
    </lineage>
</organism>
<dbReference type="EMBL" id="NFHO01000002">
    <property type="protein sequence ID" value="OUN44144.1"/>
    <property type="molecule type" value="Genomic_DNA"/>
</dbReference>
<evidence type="ECO:0000313" key="3">
    <source>
        <dbReference type="Proteomes" id="UP000196560"/>
    </source>
</evidence>
<proteinExistence type="predicted"/>
<dbReference type="eggNOG" id="COG3947">
    <property type="taxonomic scope" value="Bacteria"/>
</dbReference>
<sequence>MAYDPIQEDCLRLILGAMQRERIYPIENAPFIESCLQKYNRDPASLVATDRDRSFHLVTLATETIDYRLPFAQDDETADREAAEAEAQLREACELDPGNWDAKRMLAAVEAETNDAYVGYLIDHRAEVEADLERMVSSAHDVYAREFANGFGKRPYVRWLAAIAARALVAGQYRLALDAAEDCLAFAPDDPADVRLTAVLAMAKLECTRDDLRRFRQKHAAAYRSPTPARRRHHLAEKTSDAWELLAELAIAYHELDFAGATRALRSILQAYPHAAEALYFQAEFPDGVFGRVNVMPGSEDELVLAISEATPLLQEGLGAPDNAGLAVWIATHELVEGDLQESAKRQRAPHGARGVGGGGEN</sequence>
<feature type="region of interest" description="Disordered" evidence="1">
    <location>
        <begin position="341"/>
        <end position="362"/>
    </location>
</feature>
<protein>
    <submittedName>
        <fullName evidence="2">Uncharacterized protein</fullName>
    </submittedName>
</protein>
<comment type="caution">
    <text evidence="2">The sequence shown here is derived from an EMBL/GenBank/DDBJ whole genome shotgun (WGS) entry which is preliminary data.</text>
</comment>